<dbReference type="CDD" id="cd16295">
    <property type="entry name" value="TTHA0252-CPSF-like_MBL-fold"/>
    <property type="match status" value="1"/>
</dbReference>
<name>A0A2M9Z8A8_9LEPT</name>
<dbReference type="EMBL" id="NPDT01000008">
    <property type="protein sequence ID" value="PJZ64666.1"/>
    <property type="molecule type" value="Genomic_DNA"/>
</dbReference>
<dbReference type="Pfam" id="PF00753">
    <property type="entry name" value="Lactamase_B"/>
    <property type="match status" value="1"/>
</dbReference>
<dbReference type="InterPro" id="IPR036866">
    <property type="entry name" value="RibonucZ/Hydroxyglut_hydro"/>
</dbReference>
<evidence type="ECO:0000259" key="3">
    <source>
        <dbReference type="SMART" id="SM01027"/>
    </source>
</evidence>
<gene>
    <name evidence="4" type="ORF">CH371_16185</name>
</gene>
<dbReference type="Pfam" id="PF10996">
    <property type="entry name" value="Beta-Casp"/>
    <property type="match status" value="1"/>
</dbReference>
<dbReference type="SUPFAM" id="SSF56281">
    <property type="entry name" value="Metallo-hydrolase/oxidoreductase"/>
    <property type="match status" value="1"/>
</dbReference>
<dbReference type="InterPro" id="IPR001279">
    <property type="entry name" value="Metallo-B-lactamas"/>
</dbReference>
<evidence type="ECO:0000259" key="2">
    <source>
        <dbReference type="SMART" id="SM00849"/>
    </source>
</evidence>
<dbReference type="AlphaFoldDB" id="A0A2M9Z8A8"/>
<sequence length="461" mass="51365">MSQENSNTASLQFLGGAGTVTGSKYLLEAYGKRILIDCGLFQGEKELRLLNWEAPPFESYSIDTVLLTHGHLDHCGYLPRIVKEGFQGKILGTAPTLDIASIVLKDSARLQEEDASYANSGGYSKHKPALPLYDSKDADNAIQLFHSVEMGRWTSLHDKIRFRFRYAGHILGAAFIELEVGEKTLLFSGDLGRSKDPLLLPLEKPEKADLILIESTYGNRLHRGNPEKRLVELVNEFADSEGSIIIPSFAVERAQLLMFLLWKFRKEKRIPNIPIYLDSPMGLHVFEVFEKYGPEWHKLSPEDSRKLNQDIIKVVDAKETKKLASKKGPRIVIAGSGMATGGRVLNYLQHSLGDPNSLVLLAGYQAAGTRGRKLLQGDTEIKIRGQFYEVLCEVQSVDGLSAHADQKDLVEWLSDLKGTPEKVCIVHGEGDAAQALGTKIRGRYGWNSHIPVRNEKLEFEV</sequence>
<dbReference type="PANTHER" id="PTHR11203">
    <property type="entry name" value="CLEAVAGE AND POLYADENYLATION SPECIFICITY FACTOR FAMILY MEMBER"/>
    <property type="match status" value="1"/>
</dbReference>
<evidence type="ECO:0000313" key="4">
    <source>
        <dbReference type="EMBL" id="PJZ64666.1"/>
    </source>
</evidence>
<dbReference type="SMART" id="SM00849">
    <property type="entry name" value="Lactamase_B"/>
    <property type="match status" value="1"/>
</dbReference>
<dbReference type="Proteomes" id="UP000231912">
    <property type="component" value="Unassembled WGS sequence"/>
</dbReference>
<dbReference type="InterPro" id="IPR022712">
    <property type="entry name" value="Beta_Casp"/>
</dbReference>
<dbReference type="RefSeq" id="WP_100759821.1">
    <property type="nucleotide sequence ID" value="NZ_NPDT01000008.1"/>
</dbReference>
<evidence type="ECO:0000256" key="1">
    <source>
        <dbReference type="ARBA" id="ARBA00022801"/>
    </source>
</evidence>
<dbReference type="GO" id="GO:0004521">
    <property type="term" value="F:RNA endonuclease activity"/>
    <property type="evidence" value="ECO:0007669"/>
    <property type="project" value="TreeGrafter"/>
</dbReference>
<dbReference type="Gene3D" id="3.40.50.10890">
    <property type="match status" value="1"/>
</dbReference>
<keyword evidence="1 4" id="KW-0378">Hydrolase</keyword>
<dbReference type="Gene3D" id="3.60.15.10">
    <property type="entry name" value="Ribonuclease Z/Hydroxyacylglutathione hydrolase-like"/>
    <property type="match status" value="1"/>
</dbReference>
<dbReference type="InterPro" id="IPR011108">
    <property type="entry name" value="RMMBL"/>
</dbReference>
<dbReference type="SMART" id="SM01027">
    <property type="entry name" value="Beta-Casp"/>
    <property type="match status" value="1"/>
</dbReference>
<dbReference type="Pfam" id="PF07521">
    <property type="entry name" value="RMMBL"/>
    <property type="match status" value="1"/>
</dbReference>
<dbReference type="PANTHER" id="PTHR11203:SF37">
    <property type="entry name" value="INTEGRATOR COMPLEX SUBUNIT 11"/>
    <property type="match status" value="1"/>
</dbReference>
<reference evidence="4 5" key="1">
    <citation type="submission" date="2017-07" db="EMBL/GenBank/DDBJ databases">
        <title>Leptospira spp. isolated from tropical soils.</title>
        <authorList>
            <person name="Thibeaux R."/>
            <person name="Iraola G."/>
            <person name="Ferres I."/>
            <person name="Bierque E."/>
            <person name="Girault D."/>
            <person name="Soupe-Gilbert M.-E."/>
            <person name="Picardeau M."/>
            <person name="Goarant C."/>
        </authorList>
    </citation>
    <scope>NUCLEOTIDE SEQUENCE [LARGE SCALE GENOMIC DNA]</scope>
    <source>
        <strain evidence="4 5">FH2-C-A2</strain>
    </source>
</reference>
<protein>
    <submittedName>
        <fullName evidence="4">MBL fold metallo-hydrolase</fullName>
    </submittedName>
</protein>
<comment type="caution">
    <text evidence="4">The sequence shown here is derived from an EMBL/GenBank/DDBJ whole genome shotgun (WGS) entry which is preliminary data.</text>
</comment>
<dbReference type="GO" id="GO:0016787">
    <property type="term" value="F:hydrolase activity"/>
    <property type="evidence" value="ECO:0007669"/>
    <property type="project" value="UniProtKB-KW"/>
</dbReference>
<evidence type="ECO:0000313" key="5">
    <source>
        <dbReference type="Proteomes" id="UP000231912"/>
    </source>
</evidence>
<proteinExistence type="predicted"/>
<organism evidence="4 5">
    <name type="scientific">Leptospira wolffii</name>
    <dbReference type="NCBI Taxonomy" id="409998"/>
    <lineage>
        <taxon>Bacteria</taxon>
        <taxon>Pseudomonadati</taxon>
        <taxon>Spirochaetota</taxon>
        <taxon>Spirochaetia</taxon>
        <taxon>Leptospirales</taxon>
        <taxon>Leptospiraceae</taxon>
        <taxon>Leptospira</taxon>
    </lineage>
</organism>
<feature type="domain" description="Metallo-beta-lactamase" evidence="2">
    <location>
        <begin position="21"/>
        <end position="249"/>
    </location>
</feature>
<dbReference type="InterPro" id="IPR050698">
    <property type="entry name" value="MBL"/>
</dbReference>
<feature type="domain" description="Beta-Casp" evidence="3">
    <location>
        <begin position="254"/>
        <end position="374"/>
    </location>
</feature>
<accession>A0A2M9Z8A8</accession>